<name>A0A6C0DCX3_9ZZZZ</name>
<dbReference type="PROSITE" id="PS00092">
    <property type="entry name" value="N6_MTASE"/>
    <property type="match status" value="1"/>
</dbReference>
<dbReference type="GO" id="GO:0009007">
    <property type="term" value="F:site-specific DNA-methyltransferase (adenine-specific) activity"/>
    <property type="evidence" value="ECO:0007669"/>
    <property type="project" value="UniProtKB-EC"/>
</dbReference>
<dbReference type="AlphaFoldDB" id="A0A6C0DCX3"/>
<evidence type="ECO:0000256" key="6">
    <source>
        <dbReference type="ARBA" id="ARBA00047942"/>
    </source>
</evidence>
<dbReference type="EC" id="2.1.1.72" evidence="2"/>
<dbReference type="Gene3D" id="3.40.50.150">
    <property type="entry name" value="Vaccinia Virus protein VP39"/>
    <property type="match status" value="1"/>
</dbReference>
<evidence type="ECO:0000256" key="2">
    <source>
        <dbReference type="ARBA" id="ARBA00011900"/>
    </source>
</evidence>
<dbReference type="InterPro" id="IPR012327">
    <property type="entry name" value="MeTrfase_D12"/>
</dbReference>
<dbReference type="PRINTS" id="PR00505">
    <property type="entry name" value="D12N6MTFRASE"/>
</dbReference>
<comment type="similarity">
    <text evidence="1">Belongs to the N(4)/N(6)-methyltransferase family.</text>
</comment>
<dbReference type="SUPFAM" id="SSF53335">
    <property type="entry name" value="S-adenosyl-L-methionine-dependent methyltransferases"/>
    <property type="match status" value="1"/>
</dbReference>
<dbReference type="Pfam" id="PF02086">
    <property type="entry name" value="MethyltransfD12"/>
    <property type="match status" value="1"/>
</dbReference>
<reference evidence="7" key="1">
    <citation type="journal article" date="2020" name="Nature">
        <title>Giant virus diversity and host interactions through global metagenomics.</title>
        <authorList>
            <person name="Schulz F."/>
            <person name="Roux S."/>
            <person name="Paez-Espino D."/>
            <person name="Jungbluth S."/>
            <person name="Walsh D.A."/>
            <person name="Denef V.J."/>
            <person name="McMahon K.D."/>
            <person name="Konstantinidis K.T."/>
            <person name="Eloe-Fadrosh E.A."/>
            <person name="Kyrpides N.C."/>
            <person name="Woyke T."/>
        </authorList>
    </citation>
    <scope>NUCLEOTIDE SEQUENCE</scope>
    <source>
        <strain evidence="7">GVMAG-M-3300023174-137</strain>
    </source>
</reference>
<comment type="catalytic activity">
    <reaction evidence="6">
        <text>a 2'-deoxyadenosine in DNA + S-adenosyl-L-methionine = an N(6)-methyl-2'-deoxyadenosine in DNA + S-adenosyl-L-homocysteine + H(+)</text>
        <dbReference type="Rhea" id="RHEA:15197"/>
        <dbReference type="Rhea" id="RHEA-COMP:12418"/>
        <dbReference type="Rhea" id="RHEA-COMP:12419"/>
        <dbReference type="ChEBI" id="CHEBI:15378"/>
        <dbReference type="ChEBI" id="CHEBI:57856"/>
        <dbReference type="ChEBI" id="CHEBI:59789"/>
        <dbReference type="ChEBI" id="CHEBI:90615"/>
        <dbReference type="ChEBI" id="CHEBI:90616"/>
        <dbReference type="EC" id="2.1.1.72"/>
    </reaction>
</comment>
<proteinExistence type="inferred from homology"/>
<organism evidence="7">
    <name type="scientific">viral metagenome</name>
    <dbReference type="NCBI Taxonomy" id="1070528"/>
    <lineage>
        <taxon>unclassified sequences</taxon>
        <taxon>metagenomes</taxon>
        <taxon>organismal metagenomes</taxon>
    </lineage>
</organism>
<dbReference type="GO" id="GO:0043565">
    <property type="term" value="F:sequence-specific DNA binding"/>
    <property type="evidence" value="ECO:0007669"/>
    <property type="project" value="TreeGrafter"/>
</dbReference>
<dbReference type="GO" id="GO:0032259">
    <property type="term" value="P:methylation"/>
    <property type="evidence" value="ECO:0007669"/>
    <property type="project" value="UniProtKB-KW"/>
</dbReference>
<dbReference type="InterPro" id="IPR023095">
    <property type="entry name" value="Ade_MeTrfase_dom_2"/>
</dbReference>
<sequence>MEHERTKDYLASYLATIKGKSQQPYKRVSISPLRYAGGKSNAVGLILEHLPALKEKKIVSPFFGGGSFELVLAKHLGFQVIGYDIFHILVNFWNQVISKPKEFADELARLVPDKENFDRNRHILLSYWDKVKPATLEYTTRNKLELTEDERKRLDTNELLQAVYYYYNMQLSYGPMFLGWPSSVYVDEKKYKNILKQVREFSAGNLSVQCADFETAIQAHPNDFLFLDPPYYMEGDSKMFKGMYPNCNFAIHHNSFQHARLRDLLKDHKGGFLMTYNNCSTIREWYGEYKQVFPSWQYTYGQGEKRVGKNRVDGATTKDSHEIFIICPPP</sequence>
<dbReference type="EMBL" id="MN739581">
    <property type="protein sequence ID" value="QHT14357.1"/>
    <property type="molecule type" value="Genomic_DNA"/>
</dbReference>
<keyword evidence="4" id="KW-0808">Transferase</keyword>
<protein>
    <recommendedName>
        <fullName evidence="2">site-specific DNA-methyltransferase (adenine-specific)</fullName>
        <ecNumber evidence="2">2.1.1.72</ecNumber>
    </recommendedName>
</protein>
<keyword evidence="5" id="KW-0949">S-adenosyl-L-methionine</keyword>
<dbReference type="PANTHER" id="PTHR30481">
    <property type="entry name" value="DNA ADENINE METHYLASE"/>
    <property type="match status" value="1"/>
</dbReference>
<evidence type="ECO:0000256" key="4">
    <source>
        <dbReference type="ARBA" id="ARBA00022679"/>
    </source>
</evidence>
<dbReference type="InterPro" id="IPR029063">
    <property type="entry name" value="SAM-dependent_MTases_sf"/>
</dbReference>
<evidence type="ECO:0000256" key="5">
    <source>
        <dbReference type="ARBA" id="ARBA00022691"/>
    </source>
</evidence>
<dbReference type="GO" id="GO:0009307">
    <property type="term" value="P:DNA restriction-modification system"/>
    <property type="evidence" value="ECO:0007669"/>
    <property type="project" value="InterPro"/>
</dbReference>
<evidence type="ECO:0000256" key="3">
    <source>
        <dbReference type="ARBA" id="ARBA00022603"/>
    </source>
</evidence>
<dbReference type="Gene3D" id="1.10.1020.10">
    <property type="entry name" value="Adenine-specific Methyltransferase, Domain 2"/>
    <property type="match status" value="1"/>
</dbReference>
<accession>A0A6C0DCX3</accession>
<dbReference type="InterPro" id="IPR002052">
    <property type="entry name" value="DNA_methylase_N6_adenine_CS"/>
</dbReference>
<evidence type="ECO:0000256" key="1">
    <source>
        <dbReference type="ARBA" id="ARBA00006594"/>
    </source>
</evidence>
<keyword evidence="3" id="KW-0489">Methyltransferase</keyword>
<dbReference type="GO" id="GO:1904047">
    <property type="term" value="F:S-adenosyl-L-methionine binding"/>
    <property type="evidence" value="ECO:0007669"/>
    <property type="project" value="TreeGrafter"/>
</dbReference>
<evidence type="ECO:0000313" key="7">
    <source>
        <dbReference type="EMBL" id="QHT14357.1"/>
    </source>
</evidence>
<dbReference type="GO" id="GO:0006298">
    <property type="term" value="P:mismatch repair"/>
    <property type="evidence" value="ECO:0007669"/>
    <property type="project" value="TreeGrafter"/>
</dbReference>